<proteinExistence type="predicted"/>
<name>A0ABZ0J1F7_9BACT</name>
<dbReference type="EMBL" id="CP136051">
    <property type="protein sequence ID" value="WOK09726.1"/>
    <property type="molecule type" value="Genomic_DNA"/>
</dbReference>
<reference evidence="1 2" key="1">
    <citation type="journal article" date="2023" name="Microbiol. Resour. Announc.">
        <title>Complete Genome Sequence of Imperialibacter roseus strain P4T.</title>
        <authorList>
            <person name="Tizabi D.R."/>
            <person name="Bachvaroff T."/>
            <person name="Hill R.T."/>
        </authorList>
    </citation>
    <scope>NUCLEOTIDE SEQUENCE [LARGE SCALE GENOMIC DNA]</scope>
    <source>
        <strain evidence="1 2">P4T</strain>
    </source>
</reference>
<evidence type="ECO:0000313" key="2">
    <source>
        <dbReference type="Proteomes" id="UP001302349"/>
    </source>
</evidence>
<protein>
    <submittedName>
        <fullName evidence="1">Uncharacterized protein</fullName>
    </submittedName>
</protein>
<evidence type="ECO:0000313" key="1">
    <source>
        <dbReference type="EMBL" id="WOK09726.1"/>
    </source>
</evidence>
<accession>A0ABZ0J1F7</accession>
<sequence>MEIASDRIFENFEKSLEEFKESIELTKQEKATKLASQVDILSQSRNGLVYLLQKIGELDRAGIFNNTVWSEPDKLIPLLVKGTLKVGHPTSSFEILSELRLLAFATGIEKSDKISQKDAQSFLEEVMVHNLEFAHQDVSEETRLAMPVRELKKAFNLFGFIVSEIDLQGVYEKLAEEIRLICAQRPIMTRKARELIRLVNERFDTSGDSETDRSVRLYINAIYAPSEGARNNASLKDYEHFLSESSVATLEREARSMGDHMNATGLVSGYHSLLLKKLVADYEDLVPVCLHLNDRGVAEWEKFHGLISTLINETVSPDNCQCIYGLARMLGKSLFSRRPVRVGLENLRKVKIHSMVEKRISKSLINKDADVTVLQYLIGGTIKVLGQHLGVGQGNNPTCQSARGISMWSQHAPAMLIDMIITVATQNDLVMRFENQDLTSNQLGKGLLDNLDHNLDVVSVVLVPHLDKIYNEMMKRSSFRGEDPHKWVNPAMYGQWVHVGFASCYDYPSNSIVDFEGFVRIFYAAFHPDHNGQRQMVYPNPVGIFLTTNKGVMVGLHAISLLRVDKNKKGEMRAYFLNPNNEGRQDWGQGIKPTVFGNGEKAGESSLPFYQFVARVYAFHYSALDVKSWLSKVPEEEIAKVEPLAKESWGKSYVWNQQTKLW</sequence>
<organism evidence="1 2">
    <name type="scientific">Imperialibacter roseus</name>
    <dbReference type="NCBI Taxonomy" id="1324217"/>
    <lineage>
        <taxon>Bacteria</taxon>
        <taxon>Pseudomonadati</taxon>
        <taxon>Bacteroidota</taxon>
        <taxon>Cytophagia</taxon>
        <taxon>Cytophagales</taxon>
        <taxon>Flammeovirgaceae</taxon>
        <taxon>Imperialibacter</taxon>
    </lineage>
</organism>
<gene>
    <name evidence="1" type="ORF">RT717_13870</name>
</gene>
<dbReference type="Proteomes" id="UP001302349">
    <property type="component" value="Chromosome"/>
</dbReference>
<dbReference type="RefSeq" id="WP_317492333.1">
    <property type="nucleotide sequence ID" value="NZ_CP136051.1"/>
</dbReference>
<keyword evidence="2" id="KW-1185">Reference proteome</keyword>